<proteinExistence type="predicted"/>
<evidence type="ECO:0000256" key="1">
    <source>
        <dbReference type="SAM" id="MobiDB-lite"/>
    </source>
</evidence>
<dbReference type="EMBL" id="JALXSQ010000024">
    <property type="protein sequence ID" value="MCT2043040.1"/>
    <property type="molecule type" value="Genomic_DNA"/>
</dbReference>
<evidence type="ECO:0008006" key="4">
    <source>
        <dbReference type="Google" id="ProtNLM"/>
    </source>
</evidence>
<evidence type="ECO:0000313" key="3">
    <source>
        <dbReference type="Proteomes" id="UP001525379"/>
    </source>
</evidence>
<dbReference type="RefSeq" id="WP_260104312.1">
    <property type="nucleotide sequence ID" value="NZ_JALXSQ010000024.1"/>
</dbReference>
<accession>A0ABT2HXJ6</accession>
<reference evidence="2 3" key="1">
    <citation type="submission" date="2022-04" db="EMBL/GenBank/DDBJ databases">
        <title>Human microbiome associated bacterial genomes.</title>
        <authorList>
            <person name="Sandstrom S."/>
            <person name="Salamzade R."/>
            <person name="Kalan L.R."/>
        </authorList>
    </citation>
    <scope>NUCLEOTIDE SEQUENCE [LARGE SCALE GENOMIC DNA]</scope>
    <source>
        <strain evidence="3">p3-SID1799</strain>
    </source>
</reference>
<gene>
    <name evidence="2" type="ORF">M3D15_06805</name>
</gene>
<evidence type="ECO:0000313" key="2">
    <source>
        <dbReference type="EMBL" id="MCT2043040.1"/>
    </source>
</evidence>
<feature type="region of interest" description="Disordered" evidence="1">
    <location>
        <begin position="76"/>
        <end position="100"/>
    </location>
</feature>
<comment type="caution">
    <text evidence="2">The sequence shown here is derived from an EMBL/GenBank/DDBJ whole genome shotgun (WGS) entry which is preliminary data.</text>
</comment>
<sequence length="124" mass="14124">MNTMTGAELRARLTYLGLSPAILAEMHGWDPRDLRREAAGTIPVGARTQRRIHELEEQARREVAELHKLPGTIHIPRFKGKDEETPEQRRARWQAGDMPDPWHHAITGRYLTEAGPNANPIEYA</sequence>
<keyword evidence="3" id="KW-1185">Reference proteome</keyword>
<name>A0ABT2HXJ6_9MICO</name>
<feature type="compositionally biased region" description="Basic and acidic residues" evidence="1">
    <location>
        <begin position="79"/>
        <end position="90"/>
    </location>
</feature>
<dbReference type="Proteomes" id="UP001525379">
    <property type="component" value="Unassembled WGS sequence"/>
</dbReference>
<organism evidence="2 3">
    <name type="scientific">Pseudoclavibacter albus</name>
    <dbReference type="NCBI Taxonomy" id="272241"/>
    <lineage>
        <taxon>Bacteria</taxon>
        <taxon>Bacillati</taxon>
        <taxon>Actinomycetota</taxon>
        <taxon>Actinomycetes</taxon>
        <taxon>Micrococcales</taxon>
        <taxon>Microbacteriaceae</taxon>
        <taxon>Pseudoclavibacter</taxon>
    </lineage>
</organism>
<protein>
    <recommendedName>
        <fullName evidence="4">DNA-binding protein</fullName>
    </recommendedName>
</protein>